<sequence length="156" mass="17738">MTTILEDTFICQEVDMVYKDPRNPALGKVREKKFDRVSRLVAESLQQRMRLTLDVHSQLFPVRAGDRFLLVLMSSVRLDGAPCDGTYDQSGAPTVINRYDYVMCGKVFHQESEGAHQSAVCISFGGLLMRLQGSRNVIDLADLRLDNRVYLLLRRV</sequence>
<evidence type="ECO:0000256" key="3">
    <source>
        <dbReference type="ARBA" id="ARBA00023242"/>
    </source>
</evidence>
<dbReference type="GO" id="GO:0005666">
    <property type="term" value="C:RNA polymerase III complex"/>
    <property type="evidence" value="ECO:0007669"/>
    <property type="project" value="TreeGrafter"/>
</dbReference>
<gene>
    <name evidence="5" type="ORF">CYME_CMT451C</name>
</gene>
<dbReference type="GeneID" id="16998024"/>
<dbReference type="PANTHER" id="PTHR10917:SF0">
    <property type="entry name" value="DNA-DIRECTED RNA POLYMERASES I, II, AND III SUBUNIT RPABC3"/>
    <property type="match status" value="1"/>
</dbReference>
<protein>
    <recommendedName>
        <fullName evidence="4">DNA-directed RNA polymerases I, II, and III subunit RPABC3</fullName>
    </recommendedName>
</protein>
<dbReference type="Gene3D" id="2.40.50.140">
    <property type="entry name" value="Nucleic acid-binding proteins"/>
    <property type="match status" value="1"/>
</dbReference>
<evidence type="ECO:0000256" key="2">
    <source>
        <dbReference type="ARBA" id="ARBA00008912"/>
    </source>
</evidence>
<dbReference type="PIRSF" id="PIRSF000779">
    <property type="entry name" value="RNA_pol_Rpb8"/>
    <property type="match status" value="1"/>
</dbReference>
<evidence type="ECO:0000313" key="6">
    <source>
        <dbReference type="Proteomes" id="UP000007014"/>
    </source>
</evidence>
<comment type="subcellular location">
    <subcellularLocation>
        <location evidence="1">Nucleus</location>
    </subcellularLocation>
</comment>
<accession>M1UXW9</accession>
<reference evidence="5 6" key="1">
    <citation type="journal article" date="2004" name="Nature">
        <title>Genome sequence of the ultrasmall unicellular red alga Cyanidioschyzon merolae 10D.</title>
        <authorList>
            <person name="Matsuzaki M."/>
            <person name="Misumi O."/>
            <person name="Shin-i T."/>
            <person name="Maruyama S."/>
            <person name="Takahara M."/>
            <person name="Miyagishima S."/>
            <person name="Mori T."/>
            <person name="Nishida K."/>
            <person name="Yagisawa F."/>
            <person name="Nishida K."/>
            <person name="Yoshida Y."/>
            <person name="Nishimura Y."/>
            <person name="Nakao S."/>
            <person name="Kobayashi T."/>
            <person name="Momoyama Y."/>
            <person name="Higashiyama T."/>
            <person name="Minoda A."/>
            <person name="Sano M."/>
            <person name="Nomoto H."/>
            <person name="Oishi K."/>
            <person name="Hayashi H."/>
            <person name="Ohta F."/>
            <person name="Nishizaka S."/>
            <person name="Haga S."/>
            <person name="Miura S."/>
            <person name="Morishita T."/>
            <person name="Kabeya Y."/>
            <person name="Terasawa K."/>
            <person name="Suzuki Y."/>
            <person name="Ishii Y."/>
            <person name="Asakawa S."/>
            <person name="Takano H."/>
            <person name="Ohta N."/>
            <person name="Kuroiwa H."/>
            <person name="Tanaka K."/>
            <person name="Shimizu N."/>
            <person name="Sugano S."/>
            <person name="Sato N."/>
            <person name="Nozaki H."/>
            <person name="Ogasawara N."/>
            <person name="Kohara Y."/>
            <person name="Kuroiwa T."/>
        </authorList>
    </citation>
    <scope>NUCLEOTIDE SEQUENCE [LARGE SCALE GENOMIC DNA]</scope>
    <source>
        <strain evidence="5 6">10D</strain>
    </source>
</reference>
<evidence type="ECO:0000313" key="5">
    <source>
        <dbReference type="EMBL" id="BAM83386.1"/>
    </source>
</evidence>
<dbReference type="InterPro" id="IPR005570">
    <property type="entry name" value="RPABC3"/>
</dbReference>
<dbReference type="SMART" id="SM00658">
    <property type="entry name" value="RPOL8c"/>
    <property type="match status" value="1"/>
</dbReference>
<dbReference type="GO" id="GO:0003899">
    <property type="term" value="F:DNA-directed RNA polymerase activity"/>
    <property type="evidence" value="ECO:0007669"/>
    <property type="project" value="UniProtKB-UniRule"/>
</dbReference>
<dbReference type="KEGG" id="cme:CYME_CMT451C"/>
<dbReference type="GO" id="GO:0005665">
    <property type="term" value="C:RNA polymerase II, core complex"/>
    <property type="evidence" value="ECO:0007669"/>
    <property type="project" value="UniProtKB-UniRule"/>
</dbReference>
<dbReference type="GO" id="GO:0005736">
    <property type="term" value="C:RNA polymerase I complex"/>
    <property type="evidence" value="ECO:0007669"/>
    <property type="project" value="TreeGrafter"/>
</dbReference>
<name>M1UXW9_CYAM1</name>
<evidence type="ECO:0000256" key="4">
    <source>
        <dbReference type="PIRNR" id="PIRNR000779"/>
    </source>
</evidence>
<dbReference type="Pfam" id="PF03870">
    <property type="entry name" value="RNA_pol_Rpb8"/>
    <property type="match status" value="1"/>
</dbReference>
<keyword evidence="6" id="KW-1185">Reference proteome</keyword>
<dbReference type="STRING" id="280699.M1UXW9"/>
<dbReference type="RefSeq" id="XP_005539422.1">
    <property type="nucleotide sequence ID" value="XM_005539365.1"/>
</dbReference>
<dbReference type="OMA" id="KEDDKGW"/>
<dbReference type="Gramene" id="CMT451CT">
    <property type="protein sequence ID" value="CMT451CT"/>
    <property type="gene ID" value="CMT451C"/>
</dbReference>
<reference evidence="5 6" key="2">
    <citation type="journal article" date="2007" name="BMC Biol.">
        <title>A 100%-complete sequence reveals unusually simple genomic features in the hot-spring red alga Cyanidioschyzon merolae.</title>
        <authorList>
            <person name="Nozaki H."/>
            <person name="Takano H."/>
            <person name="Misumi O."/>
            <person name="Terasawa K."/>
            <person name="Matsuzaki M."/>
            <person name="Maruyama S."/>
            <person name="Nishida K."/>
            <person name="Yagisawa F."/>
            <person name="Yoshida Y."/>
            <person name="Fujiwara T."/>
            <person name="Takio S."/>
            <person name="Tamura K."/>
            <person name="Chung S.J."/>
            <person name="Nakamura S."/>
            <person name="Kuroiwa H."/>
            <person name="Tanaka K."/>
            <person name="Sato N."/>
            <person name="Kuroiwa T."/>
        </authorList>
    </citation>
    <scope>NUCLEOTIDE SEQUENCE [LARGE SCALE GENOMIC DNA]</scope>
    <source>
        <strain evidence="5 6">10D</strain>
    </source>
</reference>
<dbReference type="EMBL" id="AP006502">
    <property type="protein sequence ID" value="BAM83386.1"/>
    <property type="molecule type" value="Genomic_DNA"/>
</dbReference>
<dbReference type="InterPro" id="IPR012340">
    <property type="entry name" value="NA-bd_OB-fold"/>
</dbReference>
<keyword evidence="3 4" id="KW-0539">Nucleus</keyword>
<evidence type="ECO:0000256" key="1">
    <source>
        <dbReference type="ARBA" id="ARBA00004123"/>
    </source>
</evidence>
<proteinExistence type="inferred from homology"/>
<comment type="similarity">
    <text evidence="2 4">Belongs to the eukaryotic RPB8 RNA polymerase subunit family.</text>
</comment>
<comment type="function">
    <text evidence="4">DNA-dependent RNA polymerase catalyzes the transcription of DNA into RNA using the four ribonucleoside triphosphates as substrates. Common component of RNA polymerases I, II and III which synthesize ribosomal RNA precursors, mRNA precursors and many functional non-coding RNAs, and small RNAs, such as 5S rRNA and tRNAs, respectively.</text>
</comment>
<dbReference type="GO" id="GO:0006351">
    <property type="term" value="P:DNA-templated transcription"/>
    <property type="evidence" value="ECO:0007669"/>
    <property type="project" value="UniProtKB-UniRule"/>
</dbReference>
<dbReference type="HOGENOM" id="CLU_103864_1_1_1"/>
<dbReference type="AlphaFoldDB" id="M1UXW9"/>
<dbReference type="SUPFAM" id="SSF50249">
    <property type="entry name" value="Nucleic acid-binding proteins"/>
    <property type="match status" value="1"/>
</dbReference>
<organism evidence="5 6">
    <name type="scientific">Cyanidioschyzon merolae (strain NIES-3377 / 10D)</name>
    <name type="common">Unicellular red alga</name>
    <dbReference type="NCBI Taxonomy" id="280699"/>
    <lineage>
        <taxon>Eukaryota</taxon>
        <taxon>Rhodophyta</taxon>
        <taxon>Bangiophyceae</taxon>
        <taxon>Cyanidiales</taxon>
        <taxon>Cyanidiaceae</taxon>
        <taxon>Cyanidioschyzon</taxon>
    </lineage>
</organism>
<dbReference type="eggNOG" id="KOG3400">
    <property type="taxonomic scope" value="Eukaryota"/>
</dbReference>
<dbReference type="OrthoDB" id="20018at2759"/>
<dbReference type="PANTHER" id="PTHR10917">
    <property type="entry name" value="DNA-DIRECTED RNA POLYMERASES I, II, AND III SUBUNIT RPABC3"/>
    <property type="match status" value="1"/>
</dbReference>
<dbReference type="Proteomes" id="UP000007014">
    <property type="component" value="Chromosome 20"/>
</dbReference>